<dbReference type="GeneID" id="106555436"/>
<dbReference type="Pfam" id="PF15711">
    <property type="entry name" value="ILEI"/>
    <property type="match status" value="1"/>
</dbReference>
<dbReference type="InterPro" id="IPR052252">
    <property type="entry name" value="CEMIP/CEMIP2"/>
</dbReference>
<dbReference type="Proteomes" id="UP000504617">
    <property type="component" value="Unplaced"/>
</dbReference>
<proteinExistence type="predicted"/>
<dbReference type="PANTHER" id="PTHR15535:SF15">
    <property type="entry name" value="CELL MIGRATION-INDUCING AND HYALURONAN-BINDING PROTEIN"/>
    <property type="match status" value="1"/>
</dbReference>
<feature type="domain" description="ILEI/PANDER" evidence="3">
    <location>
        <begin position="296"/>
        <end position="381"/>
    </location>
</feature>
<dbReference type="KEGG" id="tsr:106555436"/>
<dbReference type="OrthoDB" id="120976at2759"/>
<dbReference type="InterPro" id="IPR055400">
    <property type="entry name" value="CEMIP_X"/>
</dbReference>
<evidence type="ECO:0000259" key="3">
    <source>
        <dbReference type="Pfam" id="PF15711"/>
    </source>
</evidence>
<name>A0A6I9YZM6_9SAUR</name>
<keyword evidence="1 2" id="KW-0430">Lectin</keyword>
<dbReference type="GO" id="GO:0030246">
    <property type="term" value="F:carbohydrate binding"/>
    <property type="evidence" value="ECO:0007669"/>
    <property type="project" value="UniProtKB-UniRule"/>
</dbReference>
<dbReference type="InterPro" id="IPR039477">
    <property type="entry name" value="ILEI/PANDER_dom"/>
</dbReference>
<evidence type="ECO:0000256" key="2">
    <source>
        <dbReference type="PROSITE-ProRule" id="PRU01375"/>
    </source>
</evidence>
<keyword evidence="5" id="KW-1185">Reference proteome</keyword>
<dbReference type="Pfam" id="PF24605">
    <property type="entry name" value="CEMIP_X"/>
    <property type="match status" value="1"/>
</dbReference>
<evidence type="ECO:0000259" key="4">
    <source>
        <dbReference type="Pfam" id="PF24605"/>
    </source>
</evidence>
<gene>
    <name evidence="6" type="primary">LOC106555436</name>
</gene>
<sequence length="412" mass="47686">MDGDKTSVFHDVDGSVSEYPGSYLIKEDNWLIKHRDCIEVPDWRGSICSGSYAQVYIQAYKSSNLKMKIIKNDFYTHPLYLEGALSKSTHYQQYQPVITLQKGYTIHWDKAAPEELTIWLINFNKNDWIQVGFCYPKGTTFSILSDIHDRLLKKTYKTGVFYPALQMDKLEYRYPTKGYYYWDEDTGLLFLKLKAQHEKEPFAFCSNRGCERIRIKANIPKQTGTSDCEALAYPKYAEKPTVDVPMPKKLPSAHMIKKDHFVELKIESYKTKYYHLKDDFAYISVDGKSFYLSEEGIQVVVIDGHEGKIVNRMSFKNIILHGIPAQIINYVNNIRNNSIVVMTSKGRFVSRSPWTKVLETLGAKPGFKLKDKMAFVGYKGSFRPFWIKLETDEDAVRIFQALPVPVVKKMKL</sequence>
<feature type="domain" description="CEMIP" evidence="4">
    <location>
        <begin position="52"/>
        <end position="236"/>
    </location>
</feature>
<dbReference type="PANTHER" id="PTHR15535">
    <property type="entry name" value="TRANSMEMBRANE PROTEIN 2-RELATED"/>
    <property type="match status" value="1"/>
</dbReference>
<dbReference type="AlphaFoldDB" id="A0A6I9YZM6"/>
<evidence type="ECO:0000313" key="5">
    <source>
        <dbReference type="Proteomes" id="UP000504617"/>
    </source>
</evidence>
<evidence type="ECO:0000313" key="6">
    <source>
        <dbReference type="RefSeq" id="XP_013929762.1"/>
    </source>
</evidence>
<dbReference type="RefSeq" id="XP_013929762.1">
    <property type="nucleotide sequence ID" value="XM_014074287.1"/>
</dbReference>
<dbReference type="PROSITE" id="PS52031">
    <property type="entry name" value="GG_LECTIN"/>
    <property type="match status" value="1"/>
</dbReference>
<evidence type="ECO:0000256" key="1">
    <source>
        <dbReference type="ARBA" id="ARBA00022734"/>
    </source>
</evidence>
<accession>A0A6I9YZM6</accession>
<reference evidence="6" key="1">
    <citation type="submission" date="2025-08" db="UniProtKB">
        <authorList>
            <consortium name="RefSeq"/>
        </authorList>
    </citation>
    <scope>IDENTIFICATION</scope>
</reference>
<organism evidence="5 6">
    <name type="scientific">Thamnophis sirtalis</name>
    <dbReference type="NCBI Taxonomy" id="35019"/>
    <lineage>
        <taxon>Eukaryota</taxon>
        <taxon>Metazoa</taxon>
        <taxon>Chordata</taxon>
        <taxon>Craniata</taxon>
        <taxon>Vertebrata</taxon>
        <taxon>Euteleostomi</taxon>
        <taxon>Lepidosauria</taxon>
        <taxon>Squamata</taxon>
        <taxon>Bifurcata</taxon>
        <taxon>Unidentata</taxon>
        <taxon>Episquamata</taxon>
        <taxon>Toxicofera</taxon>
        <taxon>Serpentes</taxon>
        <taxon>Colubroidea</taxon>
        <taxon>Colubridae</taxon>
        <taxon>Natricinae</taxon>
        <taxon>Thamnophis</taxon>
    </lineage>
</organism>
<protein>
    <submittedName>
        <fullName evidence="6">Cell migration-inducing and hyaluronan-binding protein-like</fullName>
    </submittedName>
</protein>